<dbReference type="Pfam" id="PF17172">
    <property type="entry name" value="GST_N_4"/>
    <property type="match status" value="1"/>
</dbReference>
<dbReference type="InterPro" id="IPR012336">
    <property type="entry name" value="Thioredoxin-like_fold"/>
</dbReference>
<gene>
    <name evidence="4" type="ORF">IWZ03DRAFT_347683</name>
</gene>
<feature type="domain" description="Metaxin glutathione S-transferase" evidence="2">
    <location>
        <begin position="239"/>
        <end position="307"/>
    </location>
</feature>
<evidence type="ECO:0000259" key="3">
    <source>
        <dbReference type="Pfam" id="PF17172"/>
    </source>
</evidence>
<evidence type="ECO:0000313" key="4">
    <source>
        <dbReference type="EMBL" id="KAK7516424.1"/>
    </source>
</evidence>
<dbReference type="Pfam" id="PF10806">
    <property type="entry name" value="SAM35"/>
    <property type="match status" value="1"/>
</dbReference>
<feature type="domain" description="Thioredoxin-like fold" evidence="3">
    <location>
        <begin position="89"/>
        <end position="188"/>
    </location>
</feature>
<proteinExistence type="predicted"/>
<dbReference type="InterPro" id="IPR033468">
    <property type="entry name" value="Metaxin_GST"/>
</dbReference>
<dbReference type="SUPFAM" id="SSF47616">
    <property type="entry name" value="GST C-terminal domain-like"/>
    <property type="match status" value="1"/>
</dbReference>
<dbReference type="EMBL" id="JBBPHU010000006">
    <property type="protein sequence ID" value="KAK7516424.1"/>
    <property type="molecule type" value="Genomic_DNA"/>
</dbReference>
<dbReference type="Proteomes" id="UP001363622">
    <property type="component" value="Unassembled WGS sequence"/>
</dbReference>
<dbReference type="CDD" id="cd03193">
    <property type="entry name" value="GST_C_Metaxin"/>
    <property type="match status" value="1"/>
</dbReference>
<sequence length="313" mass="35079">MRAPGDTESKSRQTPSRQPSQQDPPKSGNIFSRLATVPRPIKVLFDKFPLVTYPACDLPSRAPRDRDQHALYVFSTEYGALDAAASFNPACLKWQAYLKFNGVPFYTVASSNHASPSGALPFLLPAGAHNTIYDQPKPVPSGKLQKWVEENSASAVEEPDDVRFEAYVSLVDRSIRRAWLYTLYLTPNFDSIAHPLYIESTSINAFVRASIAHDLRLAAERELLKHGAVIDAEAIYTEAEDAFRALETVLGADQWFFGARRPGFFDAAVFAYTHLLLLQDLGTGWKESRLGNAVRARQKLVRHQERIFEAFFN</sequence>
<name>A0ABR1KLN4_9PEZI</name>
<reference evidence="4 5" key="1">
    <citation type="submission" date="2024-04" db="EMBL/GenBank/DDBJ databases">
        <title>Phyllosticta paracitricarpa is synonymous to the EU quarantine fungus P. citricarpa based on phylogenomic analyses.</title>
        <authorList>
            <consortium name="Lawrence Berkeley National Laboratory"/>
            <person name="Van Ingen-Buijs V.A."/>
            <person name="Van Westerhoven A.C."/>
            <person name="Haridas S."/>
            <person name="Skiadas P."/>
            <person name="Martin F."/>
            <person name="Groenewald J.Z."/>
            <person name="Crous P.W."/>
            <person name="Seidl M.F."/>
        </authorList>
    </citation>
    <scope>NUCLEOTIDE SEQUENCE [LARGE SCALE GENOMIC DNA]</scope>
    <source>
        <strain evidence="4 5">CBS 123371</strain>
    </source>
</reference>
<feature type="region of interest" description="Disordered" evidence="1">
    <location>
        <begin position="1"/>
        <end position="31"/>
    </location>
</feature>
<evidence type="ECO:0000259" key="2">
    <source>
        <dbReference type="Pfam" id="PF17171"/>
    </source>
</evidence>
<dbReference type="Pfam" id="PF17171">
    <property type="entry name" value="GST_C_6"/>
    <property type="match status" value="1"/>
</dbReference>
<evidence type="ECO:0008006" key="6">
    <source>
        <dbReference type="Google" id="ProtNLM"/>
    </source>
</evidence>
<feature type="compositionally biased region" description="Low complexity" evidence="1">
    <location>
        <begin position="12"/>
        <end position="27"/>
    </location>
</feature>
<feature type="compositionally biased region" description="Basic and acidic residues" evidence="1">
    <location>
        <begin position="1"/>
        <end position="11"/>
    </location>
</feature>
<evidence type="ECO:0000256" key="1">
    <source>
        <dbReference type="SAM" id="MobiDB-lite"/>
    </source>
</evidence>
<protein>
    <recommendedName>
        <fullName evidence="6">Mitochondrial outer membrane protein</fullName>
    </recommendedName>
</protein>
<dbReference type="PANTHER" id="PTHR12289:SF44">
    <property type="entry name" value="OUTER MEMBRANE PROTEIN (SAM35), PUTATIVE (AFU_ORTHOLOGUE AFUA_1G13180)-RELATED"/>
    <property type="match status" value="1"/>
</dbReference>
<accession>A0ABR1KLN4</accession>
<dbReference type="InterPro" id="IPR036282">
    <property type="entry name" value="Glutathione-S-Trfase_C_sf"/>
</dbReference>
<dbReference type="InterPro" id="IPR050931">
    <property type="entry name" value="Mito_Protein_Transport_Metaxin"/>
</dbReference>
<dbReference type="PANTHER" id="PTHR12289">
    <property type="entry name" value="METAXIN RELATED"/>
    <property type="match status" value="1"/>
</dbReference>
<comment type="caution">
    <text evidence="4">The sequence shown here is derived from an EMBL/GenBank/DDBJ whole genome shotgun (WGS) entry which is preliminary data.</text>
</comment>
<organism evidence="4 5">
    <name type="scientific">Phyllosticta citriasiana</name>
    <dbReference type="NCBI Taxonomy" id="595635"/>
    <lineage>
        <taxon>Eukaryota</taxon>
        <taxon>Fungi</taxon>
        <taxon>Dikarya</taxon>
        <taxon>Ascomycota</taxon>
        <taxon>Pezizomycotina</taxon>
        <taxon>Dothideomycetes</taxon>
        <taxon>Dothideomycetes incertae sedis</taxon>
        <taxon>Botryosphaeriales</taxon>
        <taxon>Phyllostictaceae</taxon>
        <taxon>Phyllosticta</taxon>
    </lineage>
</organism>
<evidence type="ECO:0000313" key="5">
    <source>
        <dbReference type="Proteomes" id="UP001363622"/>
    </source>
</evidence>
<dbReference type="InterPro" id="IPR021211">
    <property type="entry name" value="SAM35"/>
</dbReference>
<keyword evidence="5" id="KW-1185">Reference proteome</keyword>